<gene>
    <name evidence="2" type="ORF">B5C34_14965</name>
</gene>
<dbReference type="Gene3D" id="3.40.50.150">
    <property type="entry name" value="Vaccinia Virus protein VP39"/>
    <property type="match status" value="1"/>
</dbReference>
<dbReference type="GO" id="GO:0008757">
    <property type="term" value="F:S-adenosylmethionine-dependent methyltransferase activity"/>
    <property type="evidence" value="ECO:0007669"/>
    <property type="project" value="InterPro"/>
</dbReference>
<evidence type="ECO:0000313" key="3">
    <source>
        <dbReference type="Proteomes" id="UP000198462"/>
    </source>
</evidence>
<dbReference type="InterPro" id="IPR052356">
    <property type="entry name" value="Thiol_S-MT"/>
</dbReference>
<evidence type="ECO:0000313" key="2">
    <source>
        <dbReference type="EMBL" id="OWV31808.1"/>
    </source>
</evidence>
<dbReference type="RefSeq" id="WP_088713604.1">
    <property type="nucleotide sequence ID" value="NZ_NFZT01000007.1"/>
</dbReference>
<sequence length="207" mass="22615">MGLYGKHVLPRLIDVACGTTEFSEQRADILPAAEGVVLDIGIGTGLNLKFYDPRRVTRLIGLDPCETSLKLAHKAASDCTIPFETLAAGGEAIPLPDDSVDTVVLTYTLCTVPDVAPVLAEVRRVLKEDGLLLYAEHVRAPERKLARWQDRLVKPWAAAFGGCQLNRDTEALLRQAGFRSGDMTLEKVQRQLPLVAWQAKGRVRASA</sequence>
<dbReference type="AlphaFoldDB" id="A0A219B1W0"/>
<accession>A0A219B1W0</accession>
<dbReference type="InterPro" id="IPR029063">
    <property type="entry name" value="SAM-dependent_MTases_sf"/>
</dbReference>
<dbReference type="EMBL" id="NFZT01000007">
    <property type="protein sequence ID" value="OWV31808.1"/>
    <property type="molecule type" value="Genomic_DNA"/>
</dbReference>
<proteinExistence type="predicted"/>
<feature type="domain" description="Methyltransferase type 11" evidence="1">
    <location>
        <begin position="38"/>
        <end position="133"/>
    </location>
</feature>
<reference evidence="3" key="1">
    <citation type="submission" date="2017-05" db="EMBL/GenBank/DDBJ databases">
        <authorList>
            <person name="Lin X."/>
        </authorList>
    </citation>
    <scope>NUCLEOTIDE SEQUENCE [LARGE SCALE GENOMIC DNA]</scope>
    <source>
        <strain evidence="3">JLT2012</strain>
    </source>
</reference>
<organism evidence="2 3">
    <name type="scientific">Pacificimonas flava</name>
    <dbReference type="NCBI Taxonomy" id="1234595"/>
    <lineage>
        <taxon>Bacteria</taxon>
        <taxon>Pseudomonadati</taxon>
        <taxon>Pseudomonadota</taxon>
        <taxon>Alphaproteobacteria</taxon>
        <taxon>Sphingomonadales</taxon>
        <taxon>Sphingosinicellaceae</taxon>
        <taxon>Pacificimonas</taxon>
    </lineage>
</organism>
<name>A0A219B1W0_9SPHN</name>
<comment type="caution">
    <text evidence="2">The sequence shown here is derived from an EMBL/GenBank/DDBJ whole genome shotgun (WGS) entry which is preliminary data.</text>
</comment>
<dbReference type="CDD" id="cd02440">
    <property type="entry name" value="AdoMet_MTases"/>
    <property type="match status" value="1"/>
</dbReference>
<evidence type="ECO:0000259" key="1">
    <source>
        <dbReference type="Pfam" id="PF08241"/>
    </source>
</evidence>
<dbReference type="Proteomes" id="UP000198462">
    <property type="component" value="Unassembled WGS sequence"/>
</dbReference>
<dbReference type="PANTHER" id="PTHR45036:SF1">
    <property type="entry name" value="METHYLTRANSFERASE LIKE 7A"/>
    <property type="match status" value="1"/>
</dbReference>
<protein>
    <recommendedName>
        <fullName evidence="1">Methyltransferase type 11 domain-containing protein</fullName>
    </recommendedName>
</protein>
<keyword evidence="3" id="KW-1185">Reference proteome</keyword>
<dbReference type="Pfam" id="PF08241">
    <property type="entry name" value="Methyltransf_11"/>
    <property type="match status" value="1"/>
</dbReference>
<dbReference type="InterPro" id="IPR013216">
    <property type="entry name" value="Methyltransf_11"/>
</dbReference>
<dbReference type="PANTHER" id="PTHR45036">
    <property type="entry name" value="METHYLTRANSFERASE LIKE 7B"/>
    <property type="match status" value="1"/>
</dbReference>
<dbReference type="SUPFAM" id="SSF53335">
    <property type="entry name" value="S-adenosyl-L-methionine-dependent methyltransferases"/>
    <property type="match status" value="1"/>
</dbReference>
<dbReference type="OrthoDB" id="9777830at2"/>